<dbReference type="GO" id="GO:0005525">
    <property type="term" value="F:GTP binding"/>
    <property type="evidence" value="ECO:0007669"/>
    <property type="project" value="UniProtKB-KW"/>
</dbReference>
<dbReference type="EMBL" id="JAWDJR010000007">
    <property type="protein sequence ID" value="KAK9971256.1"/>
    <property type="molecule type" value="Genomic_DNA"/>
</dbReference>
<comment type="caution">
    <text evidence="5">The sequence shown here is derived from an EMBL/GenBank/DDBJ whole genome shotgun (WGS) entry which is preliminary data.</text>
</comment>
<dbReference type="Proteomes" id="UP001479290">
    <property type="component" value="Unassembled WGS sequence"/>
</dbReference>
<dbReference type="FunFam" id="3.40.50.300:FF:000366">
    <property type="entry name" value="GTPase, IMAP family member 2"/>
    <property type="match status" value="1"/>
</dbReference>
<dbReference type="PANTHER" id="PTHR10903">
    <property type="entry name" value="GTPASE, IMAP FAMILY MEMBER-RELATED"/>
    <property type="match status" value="1"/>
</dbReference>
<evidence type="ECO:0000256" key="2">
    <source>
        <dbReference type="ARBA" id="ARBA00022741"/>
    </source>
</evidence>
<comment type="similarity">
    <text evidence="1">Belongs to the TRAFAC class TrmE-Era-EngA-EngB-Septin-like GTPase superfamily. AIG1/Toc34/Toc159-like paraseptin GTPase family. IAN subfamily.</text>
</comment>
<dbReference type="SUPFAM" id="SSF52540">
    <property type="entry name" value="P-loop containing nucleoside triphosphate hydrolases"/>
    <property type="match status" value="1"/>
</dbReference>
<dbReference type="Gene3D" id="3.40.50.300">
    <property type="entry name" value="P-loop containing nucleotide triphosphate hydrolases"/>
    <property type="match status" value="1"/>
</dbReference>
<accession>A0AAW2ACE2</accession>
<dbReference type="CDD" id="cd01852">
    <property type="entry name" value="AIG1"/>
    <property type="match status" value="1"/>
</dbReference>
<proteinExistence type="inferred from homology"/>
<dbReference type="InterPro" id="IPR027417">
    <property type="entry name" value="P-loop_NTPase"/>
</dbReference>
<dbReference type="PROSITE" id="PS51720">
    <property type="entry name" value="G_AIG1"/>
    <property type="match status" value="1"/>
</dbReference>
<evidence type="ECO:0000256" key="1">
    <source>
        <dbReference type="ARBA" id="ARBA00008535"/>
    </source>
</evidence>
<dbReference type="AlphaFoldDB" id="A0AAW2ACE2"/>
<reference evidence="5 6" key="1">
    <citation type="submission" date="2024-05" db="EMBL/GenBank/DDBJ databases">
        <title>A high-quality chromosomal-level genome assembly of Topmouth culter (Culter alburnus).</title>
        <authorList>
            <person name="Zhao H."/>
        </authorList>
    </citation>
    <scope>NUCLEOTIDE SEQUENCE [LARGE SCALE GENOMIC DNA]</scope>
    <source>
        <strain evidence="5">CATC2023</strain>
        <tissue evidence="5">Muscle</tissue>
    </source>
</reference>
<evidence type="ECO:0000313" key="6">
    <source>
        <dbReference type="Proteomes" id="UP001479290"/>
    </source>
</evidence>
<gene>
    <name evidence="5" type="ORF">ABG768_024630</name>
</gene>
<dbReference type="Pfam" id="PF04548">
    <property type="entry name" value="AIG1"/>
    <property type="match status" value="1"/>
</dbReference>
<protein>
    <recommendedName>
        <fullName evidence="4">AIG1-type G domain-containing protein</fullName>
    </recommendedName>
</protein>
<feature type="domain" description="AIG1-type G" evidence="4">
    <location>
        <begin position="3"/>
        <end position="202"/>
    </location>
</feature>
<keyword evidence="3" id="KW-0342">GTP-binding</keyword>
<dbReference type="InterPro" id="IPR006703">
    <property type="entry name" value="G_AIG1"/>
</dbReference>
<evidence type="ECO:0000256" key="3">
    <source>
        <dbReference type="ARBA" id="ARBA00023134"/>
    </source>
</evidence>
<organism evidence="5 6">
    <name type="scientific">Culter alburnus</name>
    <name type="common">Topmouth culter</name>
    <dbReference type="NCBI Taxonomy" id="194366"/>
    <lineage>
        <taxon>Eukaryota</taxon>
        <taxon>Metazoa</taxon>
        <taxon>Chordata</taxon>
        <taxon>Craniata</taxon>
        <taxon>Vertebrata</taxon>
        <taxon>Euteleostomi</taxon>
        <taxon>Actinopterygii</taxon>
        <taxon>Neopterygii</taxon>
        <taxon>Teleostei</taxon>
        <taxon>Ostariophysi</taxon>
        <taxon>Cypriniformes</taxon>
        <taxon>Xenocyprididae</taxon>
        <taxon>Xenocypridinae</taxon>
        <taxon>Culter</taxon>
    </lineage>
</organism>
<dbReference type="InterPro" id="IPR045058">
    <property type="entry name" value="GIMA/IAN/Toc"/>
</dbReference>
<name>A0AAW2ACE2_CULAL</name>
<sequence>MSQENLRIVLVGKTGVGKSATGNTILGGKAFISEARVTSINKHCKSGKQMINGREVCVVDTPGLYDTNLTNEEVIDEIIQGITYAAPGPHVFLLVISIGRFTEEGRNIIRLIQERFGNDVLRHMMVLFTRADDLEDRTVEEFIDADPKLSEVINSCNRRYHAFNNREKSDRTQVDELMRKIDDMMKLNQNSYYNYYMFLMAELNNSRKTIQEKDGIIAEQQNQIKVLQTEKDKSYCSIS</sequence>
<evidence type="ECO:0000313" key="5">
    <source>
        <dbReference type="EMBL" id="KAK9971256.1"/>
    </source>
</evidence>
<evidence type="ECO:0000259" key="4">
    <source>
        <dbReference type="PROSITE" id="PS51720"/>
    </source>
</evidence>
<keyword evidence="6" id="KW-1185">Reference proteome</keyword>
<dbReference type="PANTHER" id="PTHR10903:SF170">
    <property type="entry name" value="GTPASE IMAP FAMILY MEMBER 7"/>
    <property type="match status" value="1"/>
</dbReference>
<keyword evidence="2" id="KW-0547">Nucleotide-binding</keyword>